<dbReference type="InterPro" id="IPR015655">
    <property type="entry name" value="PP2C"/>
</dbReference>
<proteinExistence type="predicted"/>
<organism evidence="2 3">
    <name type="scientific">Nocardioides guangzhouensis</name>
    <dbReference type="NCBI Taxonomy" id="2497878"/>
    <lineage>
        <taxon>Bacteria</taxon>
        <taxon>Bacillati</taxon>
        <taxon>Actinomycetota</taxon>
        <taxon>Actinomycetes</taxon>
        <taxon>Propionibacteriales</taxon>
        <taxon>Nocardioidaceae</taxon>
        <taxon>Nocardioides</taxon>
    </lineage>
</organism>
<dbReference type="Pfam" id="PF13672">
    <property type="entry name" value="PP2C_2"/>
    <property type="match status" value="1"/>
</dbReference>
<dbReference type="SMART" id="SM00332">
    <property type="entry name" value="PP2Cc"/>
    <property type="match status" value="1"/>
</dbReference>
<dbReference type="RefSeq" id="WP_134720530.1">
    <property type="nucleotide sequence ID" value="NZ_SDKM01000045.1"/>
</dbReference>
<dbReference type="CDD" id="cd00143">
    <property type="entry name" value="PP2Cc"/>
    <property type="match status" value="1"/>
</dbReference>
<dbReference type="OrthoDB" id="9801841at2"/>
<gene>
    <name evidence="2" type="ORF">EKO23_21485</name>
</gene>
<reference evidence="2 3" key="1">
    <citation type="submission" date="2019-01" db="EMBL/GenBank/DDBJ databases">
        <title>Nocardioides guangzhouensis sp. nov., an actinobacterium isolated from soil.</title>
        <authorList>
            <person name="Fu Y."/>
            <person name="Cai Y."/>
            <person name="Lin Z."/>
            <person name="Chen P."/>
        </authorList>
    </citation>
    <scope>NUCLEOTIDE SEQUENCE [LARGE SCALE GENOMIC DNA]</scope>
    <source>
        <strain evidence="2 3">130</strain>
    </source>
</reference>
<dbReference type="InterPro" id="IPR036457">
    <property type="entry name" value="PPM-type-like_dom_sf"/>
</dbReference>
<dbReference type="PANTHER" id="PTHR47992">
    <property type="entry name" value="PROTEIN PHOSPHATASE"/>
    <property type="match status" value="1"/>
</dbReference>
<protein>
    <submittedName>
        <fullName evidence="2">Serine/threonine-protein phosphatase</fullName>
    </submittedName>
</protein>
<evidence type="ECO:0000259" key="1">
    <source>
        <dbReference type="PROSITE" id="PS51746"/>
    </source>
</evidence>
<sequence length="431" mass="46303">MTDTPDATPLSLRFAGISDVGRVRKDNQDSGYAGPWVLTVCDGVGGAARGDIASSTAVQQLRKLDVRPTDDLLALVAGAVHRAHDRIGELVEEDPALNGTSTTLTVALFDGSRVALGHIGDSRAYLHRNGTLTQLTKDHTFVQSLIDEGRITEEESRFHPHRNLILKAVDGIHEAEPDLFFVDLAPGDRLFLCSDGACGVLDDDRMSDILGSGTPDYAAVEMVRASLEAGSSDNVTCVVADVVEGELEEPLEPLLLGAAAELPRRNRGGVAHMFRGHRSGDTGEMEPVPDEVPYAITTDPIDPEVARYAPRAPRRFVWLKRLAALAIVAGLVWVGAAAAYSWSQDQYYVSEHDGNVTIFRGVDANLPGVTLHHPYEESSIELDNLSNYDAGQVRQGIEANSLEDARRTVDNLAANRESSSADTTTATDSGA</sequence>
<evidence type="ECO:0000313" key="3">
    <source>
        <dbReference type="Proteomes" id="UP000295198"/>
    </source>
</evidence>
<feature type="domain" description="PPM-type phosphatase" evidence="1">
    <location>
        <begin position="11"/>
        <end position="242"/>
    </location>
</feature>
<dbReference type="SMART" id="SM00331">
    <property type="entry name" value="PP2C_SIG"/>
    <property type="match status" value="1"/>
</dbReference>
<dbReference type="Proteomes" id="UP000295198">
    <property type="component" value="Unassembled WGS sequence"/>
</dbReference>
<dbReference type="PROSITE" id="PS51746">
    <property type="entry name" value="PPM_2"/>
    <property type="match status" value="1"/>
</dbReference>
<dbReference type="SUPFAM" id="SSF81606">
    <property type="entry name" value="PP2C-like"/>
    <property type="match status" value="1"/>
</dbReference>
<comment type="caution">
    <text evidence="2">The sequence shown here is derived from an EMBL/GenBank/DDBJ whole genome shotgun (WGS) entry which is preliminary data.</text>
</comment>
<keyword evidence="3" id="KW-1185">Reference proteome</keyword>
<accession>A0A4Q4Z655</accession>
<dbReference type="EMBL" id="SDKM01000045">
    <property type="protein sequence ID" value="RYP82561.1"/>
    <property type="molecule type" value="Genomic_DNA"/>
</dbReference>
<dbReference type="AlphaFoldDB" id="A0A4Q4Z655"/>
<dbReference type="GO" id="GO:0004722">
    <property type="term" value="F:protein serine/threonine phosphatase activity"/>
    <property type="evidence" value="ECO:0007669"/>
    <property type="project" value="InterPro"/>
</dbReference>
<dbReference type="Gene3D" id="3.60.40.10">
    <property type="entry name" value="PPM-type phosphatase domain"/>
    <property type="match status" value="1"/>
</dbReference>
<name>A0A4Q4Z655_9ACTN</name>
<dbReference type="InterPro" id="IPR001932">
    <property type="entry name" value="PPM-type_phosphatase-like_dom"/>
</dbReference>
<evidence type="ECO:0000313" key="2">
    <source>
        <dbReference type="EMBL" id="RYP82561.1"/>
    </source>
</evidence>